<organism evidence="3 4">
    <name type="scientific">Streptomyces cuspidosporus</name>
    <dbReference type="NCBI Taxonomy" id="66882"/>
    <lineage>
        <taxon>Bacteria</taxon>
        <taxon>Bacillati</taxon>
        <taxon>Actinomycetota</taxon>
        <taxon>Actinomycetes</taxon>
        <taxon>Kitasatosporales</taxon>
        <taxon>Streptomycetaceae</taxon>
        <taxon>Streptomyces</taxon>
    </lineage>
</organism>
<feature type="domain" description="FAD-binding" evidence="2">
    <location>
        <begin position="13"/>
        <end position="349"/>
    </location>
</feature>
<keyword evidence="1" id="KW-0472">Membrane</keyword>
<evidence type="ECO:0000256" key="1">
    <source>
        <dbReference type="SAM" id="Phobius"/>
    </source>
</evidence>
<dbReference type="GO" id="GO:0004497">
    <property type="term" value="F:monooxygenase activity"/>
    <property type="evidence" value="ECO:0007669"/>
    <property type="project" value="UniProtKB-KW"/>
</dbReference>
<dbReference type="InterPro" id="IPR036188">
    <property type="entry name" value="FAD/NAD-bd_sf"/>
</dbReference>
<dbReference type="Gene3D" id="3.50.50.60">
    <property type="entry name" value="FAD/NAD(P)-binding domain"/>
    <property type="match status" value="1"/>
</dbReference>
<sequence>MRQRSRHQSGQQSVLISGAGIGGPALAYWLDRYGYDVTVVEQSAGPRPGGHAIDVRGAALEVAERMGVLDRIRAHATGLRGMSVVDDEGRELFRTTERTVSGGELDSPDVEILRDDLATIVAEAGGDGIEYLFGDSIDRLEQDAEEVRVVFRSGTKRAFDLVVGADGLHSHTRRLTFGPEEDFLHHLGTSLAVWTAPNILGLDRWQVVHRMRGALWGGLVMSVRDNQELRVYAGFDWDEPPAELRSRDPRVHKRLIAEKFAGAGWELPRLLEHMWGAPDFHFDSMAQIRMDSWSRGRVTLLGDAGYCGSPMSGQGTTVALVAAYVLAGELRAADGDHEAAFAAYERELRAYVTGNQELALINKAMVEARKAVELGEVEAEEFTTGLRAESDVVDSYLLKDY</sequence>
<dbReference type="PANTHER" id="PTHR46865:SF2">
    <property type="entry name" value="MONOOXYGENASE"/>
    <property type="match status" value="1"/>
</dbReference>
<dbReference type="Gene3D" id="3.30.9.10">
    <property type="entry name" value="D-Amino Acid Oxidase, subunit A, domain 2"/>
    <property type="match status" value="1"/>
</dbReference>
<evidence type="ECO:0000313" key="4">
    <source>
        <dbReference type="Proteomes" id="UP001500253"/>
    </source>
</evidence>
<evidence type="ECO:0000313" key="3">
    <source>
        <dbReference type="EMBL" id="GAA2374088.1"/>
    </source>
</evidence>
<dbReference type="Proteomes" id="UP001500253">
    <property type="component" value="Unassembled WGS sequence"/>
</dbReference>
<comment type="caution">
    <text evidence="3">The sequence shown here is derived from an EMBL/GenBank/DDBJ whole genome shotgun (WGS) entry which is preliminary data.</text>
</comment>
<dbReference type="PRINTS" id="PR00420">
    <property type="entry name" value="RNGMNOXGNASE"/>
</dbReference>
<accession>A0ABN3HAK0</accession>
<dbReference type="PANTHER" id="PTHR46865">
    <property type="entry name" value="OXIDOREDUCTASE-RELATED"/>
    <property type="match status" value="1"/>
</dbReference>
<proteinExistence type="predicted"/>
<keyword evidence="3" id="KW-0560">Oxidoreductase</keyword>
<reference evidence="3 4" key="1">
    <citation type="journal article" date="2019" name="Int. J. Syst. Evol. Microbiol.">
        <title>The Global Catalogue of Microorganisms (GCM) 10K type strain sequencing project: providing services to taxonomists for standard genome sequencing and annotation.</title>
        <authorList>
            <consortium name="The Broad Institute Genomics Platform"/>
            <consortium name="The Broad Institute Genome Sequencing Center for Infectious Disease"/>
            <person name="Wu L."/>
            <person name="Ma J."/>
        </authorList>
    </citation>
    <scope>NUCLEOTIDE SEQUENCE [LARGE SCALE GENOMIC DNA]</scope>
    <source>
        <strain evidence="3 4">JCM 4316</strain>
    </source>
</reference>
<dbReference type="RefSeq" id="WP_346179253.1">
    <property type="nucleotide sequence ID" value="NZ_BAAASD010000069.1"/>
</dbReference>
<dbReference type="InterPro" id="IPR002938">
    <property type="entry name" value="FAD-bd"/>
</dbReference>
<feature type="transmembrane region" description="Helical" evidence="1">
    <location>
        <begin position="12"/>
        <end position="30"/>
    </location>
</feature>
<dbReference type="InterPro" id="IPR051704">
    <property type="entry name" value="FAD_aromatic-hydroxylase"/>
</dbReference>
<dbReference type="EMBL" id="BAAASD010000069">
    <property type="protein sequence ID" value="GAA2374088.1"/>
    <property type="molecule type" value="Genomic_DNA"/>
</dbReference>
<evidence type="ECO:0000259" key="2">
    <source>
        <dbReference type="Pfam" id="PF01494"/>
    </source>
</evidence>
<dbReference type="Pfam" id="PF01494">
    <property type="entry name" value="FAD_binding_3"/>
    <property type="match status" value="1"/>
</dbReference>
<gene>
    <name evidence="3" type="ORF">GCM10010246_81150</name>
</gene>
<protein>
    <submittedName>
        <fullName evidence="3">FAD-dependent monooxygenase</fullName>
    </submittedName>
</protein>
<keyword evidence="1" id="KW-0812">Transmembrane</keyword>
<keyword evidence="1" id="KW-1133">Transmembrane helix</keyword>
<name>A0ABN3HAK0_9ACTN</name>
<keyword evidence="3" id="KW-0503">Monooxygenase</keyword>
<dbReference type="SUPFAM" id="SSF51905">
    <property type="entry name" value="FAD/NAD(P)-binding domain"/>
    <property type="match status" value="1"/>
</dbReference>
<keyword evidence="4" id="KW-1185">Reference proteome</keyword>